<dbReference type="GO" id="GO:0006952">
    <property type="term" value="P:defense response"/>
    <property type="evidence" value="ECO:0007669"/>
    <property type="project" value="UniProtKB-KW"/>
</dbReference>
<comment type="caution">
    <text evidence="9">The sequence shown here is derived from an EMBL/GenBank/DDBJ whole genome shotgun (WGS) entry which is preliminary data.</text>
</comment>
<comment type="similarity">
    <text evidence="1">Belongs to the disease resistance NB-LRR family.</text>
</comment>
<accession>A0A811Q929</accession>
<evidence type="ECO:0000259" key="7">
    <source>
        <dbReference type="Pfam" id="PF00931"/>
    </source>
</evidence>
<evidence type="ECO:0000256" key="2">
    <source>
        <dbReference type="ARBA" id="ARBA00022614"/>
    </source>
</evidence>
<keyword evidence="2" id="KW-0433">Leucine-rich repeat</keyword>
<dbReference type="SUPFAM" id="SSF52540">
    <property type="entry name" value="P-loop containing nucleoside triphosphate hydrolases"/>
    <property type="match status" value="1"/>
</dbReference>
<evidence type="ECO:0008006" key="11">
    <source>
        <dbReference type="Google" id="ProtNLM"/>
    </source>
</evidence>
<feature type="domain" description="NB-ARC" evidence="7">
    <location>
        <begin position="186"/>
        <end position="321"/>
    </location>
</feature>
<dbReference type="GO" id="GO:0005524">
    <property type="term" value="F:ATP binding"/>
    <property type="evidence" value="ECO:0007669"/>
    <property type="project" value="UniProtKB-KW"/>
</dbReference>
<proteinExistence type="inferred from homology"/>
<dbReference type="AlphaFoldDB" id="A0A811Q929"/>
<evidence type="ECO:0000256" key="6">
    <source>
        <dbReference type="ARBA" id="ARBA00022840"/>
    </source>
</evidence>
<protein>
    <recommendedName>
        <fullName evidence="11">Disease resistance protein RGA3</fullName>
    </recommendedName>
</protein>
<name>A0A811Q929_9POAL</name>
<dbReference type="EMBL" id="CAJGYO010000009">
    <property type="protein sequence ID" value="CAD6252608.1"/>
    <property type="molecule type" value="Genomic_DNA"/>
</dbReference>
<keyword evidence="4" id="KW-0547">Nucleotide-binding</keyword>
<keyword evidence="10" id="KW-1185">Reference proteome</keyword>
<dbReference type="PRINTS" id="PR00364">
    <property type="entry name" value="DISEASERSIST"/>
</dbReference>
<evidence type="ECO:0000256" key="3">
    <source>
        <dbReference type="ARBA" id="ARBA00022737"/>
    </source>
</evidence>
<evidence type="ECO:0000256" key="5">
    <source>
        <dbReference type="ARBA" id="ARBA00022821"/>
    </source>
</evidence>
<dbReference type="PANTHER" id="PTHR36766:SF55">
    <property type="entry name" value="OS11G0492900 PROTEIN"/>
    <property type="match status" value="1"/>
</dbReference>
<dbReference type="OrthoDB" id="786390at2759"/>
<feature type="domain" description="Disease resistance N-terminal" evidence="8">
    <location>
        <begin position="15"/>
        <end position="98"/>
    </location>
</feature>
<sequence>MVELAASLVVGPLVSLLKKVSSTLLDQYNVMEGMEKQHEILKRKLPAILDIMADAEKQASRRGGVKAWLEKLKTVAYEANDVFDEFEYEALRRRAKKNGHITKLGMAGVKLFPTHNRVAFRSRMGNKLGSIVEAIKVLVEEMKDFGFDKFQLEAPARNRWREMDSVIVDPENIVSRSREKERKIIIEILLNHQASSGDLLVLPIVGMGGLGKTTLAQLIYNDPHVKEHFQLLKWVCVSDDFNVCNLANKICNASCTILEQALNKLQEHLRGKRYLLVLDDVWNKDVDKWGKLKACLNQDGVGSAILTTTRDKEIAEFMGTVANNSSWKNKYHDVAILDIEFIHEIIETRAFGLQKTKPEKLVKLVGPIAER</sequence>
<evidence type="ECO:0000259" key="8">
    <source>
        <dbReference type="Pfam" id="PF18052"/>
    </source>
</evidence>
<reference evidence="9" key="1">
    <citation type="submission" date="2020-10" db="EMBL/GenBank/DDBJ databases">
        <authorList>
            <person name="Han B."/>
            <person name="Lu T."/>
            <person name="Zhao Q."/>
            <person name="Huang X."/>
            <person name="Zhao Y."/>
        </authorList>
    </citation>
    <scope>NUCLEOTIDE SEQUENCE</scope>
</reference>
<evidence type="ECO:0000256" key="4">
    <source>
        <dbReference type="ARBA" id="ARBA00022741"/>
    </source>
</evidence>
<dbReference type="PANTHER" id="PTHR36766">
    <property type="entry name" value="PLANT BROAD-SPECTRUM MILDEW RESISTANCE PROTEIN RPW8"/>
    <property type="match status" value="1"/>
</dbReference>
<dbReference type="Pfam" id="PF18052">
    <property type="entry name" value="Rx_N"/>
    <property type="match status" value="1"/>
</dbReference>
<dbReference type="InterPro" id="IPR002182">
    <property type="entry name" value="NB-ARC"/>
</dbReference>
<evidence type="ECO:0000313" key="9">
    <source>
        <dbReference type="EMBL" id="CAD6252608.1"/>
    </source>
</evidence>
<evidence type="ECO:0000313" key="10">
    <source>
        <dbReference type="Proteomes" id="UP000604825"/>
    </source>
</evidence>
<keyword evidence="6" id="KW-0067">ATP-binding</keyword>
<gene>
    <name evidence="9" type="ORF">NCGR_LOCUS36257</name>
</gene>
<dbReference type="GO" id="GO:0043531">
    <property type="term" value="F:ADP binding"/>
    <property type="evidence" value="ECO:0007669"/>
    <property type="project" value="InterPro"/>
</dbReference>
<dbReference type="Gene3D" id="3.40.50.300">
    <property type="entry name" value="P-loop containing nucleotide triphosphate hydrolases"/>
    <property type="match status" value="1"/>
</dbReference>
<dbReference type="Pfam" id="PF00931">
    <property type="entry name" value="NB-ARC"/>
    <property type="match status" value="1"/>
</dbReference>
<evidence type="ECO:0000256" key="1">
    <source>
        <dbReference type="ARBA" id="ARBA00008894"/>
    </source>
</evidence>
<keyword evidence="5" id="KW-0611">Plant defense</keyword>
<organism evidence="9 10">
    <name type="scientific">Miscanthus lutarioriparius</name>
    <dbReference type="NCBI Taxonomy" id="422564"/>
    <lineage>
        <taxon>Eukaryota</taxon>
        <taxon>Viridiplantae</taxon>
        <taxon>Streptophyta</taxon>
        <taxon>Embryophyta</taxon>
        <taxon>Tracheophyta</taxon>
        <taxon>Spermatophyta</taxon>
        <taxon>Magnoliopsida</taxon>
        <taxon>Liliopsida</taxon>
        <taxon>Poales</taxon>
        <taxon>Poaceae</taxon>
        <taxon>PACMAD clade</taxon>
        <taxon>Panicoideae</taxon>
        <taxon>Andropogonodae</taxon>
        <taxon>Andropogoneae</taxon>
        <taxon>Saccharinae</taxon>
        <taxon>Miscanthus</taxon>
    </lineage>
</organism>
<dbReference type="Proteomes" id="UP000604825">
    <property type="component" value="Unassembled WGS sequence"/>
</dbReference>
<dbReference type="Gene3D" id="1.20.5.4130">
    <property type="match status" value="1"/>
</dbReference>
<keyword evidence="3" id="KW-0677">Repeat</keyword>
<dbReference type="InterPro" id="IPR027417">
    <property type="entry name" value="P-loop_NTPase"/>
</dbReference>
<dbReference type="InterPro" id="IPR041118">
    <property type="entry name" value="Rx_N"/>
</dbReference>